<dbReference type="InterPro" id="IPR036986">
    <property type="entry name" value="S4_RNA-bd_sf"/>
</dbReference>
<dbReference type="SUPFAM" id="SSF55120">
    <property type="entry name" value="Pseudouridine synthase"/>
    <property type="match status" value="1"/>
</dbReference>
<dbReference type="InterPro" id="IPR050188">
    <property type="entry name" value="RluA_PseudoU_synthase"/>
</dbReference>
<evidence type="ECO:0000256" key="4">
    <source>
        <dbReference type="PIRSR" id="PIRSR606225-1"/>
    </source>
</evidence>
<dbReference type="GO" id="GO:0000455">
    <property type="term" value="P:enzyme-directed rRNA pseudouridine synthesis"/>
    <property type="evidence" value="ECO:0007669"/>
    <property type="project" value="TreeGrafter"/>
</dbReference>
<evidence type="ECO:0000256" key="2">
    <source>
        <dbReference type="ARBA" id="ARBA00010876"/>
    </source>
</evidence>
<dbReference type="EMBL" id="QHCV01000134">
    <property type="protein sequence ID" value="RAV31251.1"/>
    <property type="molecule type" value="Genomic_DNA"/>
</dbReference>
<dbReference type="Proteomes" id="UP000251577">
    <property type="component" value="Unassembled WGS sequence"/>
</dbReference>
<feature type="domain" description="Pseudouridine synthase RsuA/RluA-like" evidence="7">
    <location>
        <begin position="91"/>
        <end position="245"/>
    </location>
</feature>
<dbReference type="EC" id="5.4.99.-" evidence="6"/>
<dbReference type="PROSITE" id="PS01129">
    <property type="entry name" value="PSI_RLU"/>
    <property type="match status" value="1"/>
</dbReference>
<accession>A0A364V3Q0</accession>
<dbReference type="Gene3D" id="3.30.2350.10">
    <property type="entry name" value="Pseudouridine synthase"/>
    <property type="match status" value="1"/>
</dbReference>
<comment type="similarity">
    <text evidence="2 6">Belongs to the pseudouridine synthase RluA family.</text>
</comment>
<evidence type="ECO:0000256" key="3">
    <source>
        <dbReference type="ARBA" id="ARBA00023235"/>
    </source>
</evidence>
<keyword evidence="9" id="KW-1185">Reference proteome</keyword>
<comment type="catalytic activity">
    <reaction evidence="1 6">
        <text>a uridine in RNA = a pseudouridine in RNA</text>
        <dbReference type="Rhea" id="RHEA:48348"/>
        <dbReference type="Rhea" id="RHEA-COMP:12068"/>
        <dbReference type="Rhea" id="RHEA-COMP:12069"/>
        <dbReference type="ChEBI" id="CHEBI:65314"/>
        <dbReference type="ChEBI" id="CHEBI:65315"/>
    </reaction>
</comment>
<dbReference type="GO" id="GO:0140098">
    <property type="term" value="F:catalytic activity, acting on RNA"/>
    <property type="evidence" value="ECO:0007669"/>
    <property type="project" value="UniProtKB-ARBA"/>
</dbReference>
<evidence type="ECO:0000259" key="7">
    <source>
        <dbReference type="Pfam" id="PF00849"/>
    </source>
</evidence>
<protein>
    <recommendedName>
        <fullName evidence="6">Pseudouridine synthase</fullName>
        <ecNumber evidence="6">5.4.99.-</ecNumber>
    </recommendedName>
</protein>
<dbReference type="RefSeq" id="WP_113631436.1">
    <property type="nucleotide sequence ID" value="NZ_QHCV01000134.1"/>
</dbReference>
<dbReference type="InterPro" id="IPR006224">
    <property type="entry name" value="PsdUridine_synth_RluA-like_CS"/>
</dbReference>
<evidence type="ECO:0000313" key="9">
    <source>
        <dbReference type="Proteomes" id="UP000251577"/>
    </source>
</evidence>
<keyword evidence="3 6" id="KW-0413">Isomerase</keyword>
<feature type="active site" evidence="4">
    <location>
        <position position="141"/>
    </location>
</feature>
<dbReference type="PROSITE" id="PS50889">
    <property type="entry name" value="S4"/>
    <property type="match status" value="1"/>
</dbReference>
<keyword evidence="5" id="KW-0694">RNA-binding</keyword>
<proteinExistence type="inferred from homology"/>
<evidence type="ECO:0000313" key="8">
    <source>
        <dbReference type="EMBL" id="RAV31251.1"/>
    </source>
</evidence>
<dbReference type="PANTHER" id="PTHR21600">
    <property type="entry name" value="MITOCHONDRIAL RNA PSEUDOURIDINE SYNTHASE"/>
    <property type="match status" value="1"/>
</dbReference>
<dbReference type="InterPro" id="IPR006145">
    <property type="entry name" value="PsdUridine_synth_RsuA/RluA"/>
</dbReference>
<dbReference type="CDD" id="cd02869">
    <property type="entry name" value="PseudoU_synth_RluA_like"/>
    <property type="match status" value="1"/>
</dbReference>
<dbReference type="PANTHER" id="PTHR21600:SF44">
    <property type="entry name" value="RIBOSOMAL LARGE SUBUNIT PSEUDOURIDINE SYNTHASE D"/>
    <property type="match status" value="1"/>
</dbReference>
<evidence type="ECO:0000256" key="6">
    <source>
        <dbReference type="RuleBase" id="RU362028"/>
    </source>
</evidence>
<dbReference type="NCBIfam" id="TIGR00005">
    <property type="entry name" value="rluA_subfam"/>
    <property type="match status" value="1"/>
</dbReference>
<evidence type="ECO:0000256" key="1">
    <source>
        <dbReference type="ARBA" id="ARBA00000073"/>
    </source>
</evidence>
<comment type="caution">
    <text evidence="8">The sequence shown here is derived from an EMBL/GenBank/DDBJ whole genome shotgun (WGS) entry which is preliminary data.</text>
</comment>
<reference evidence="8 9" key="1">
    <citation type="journal article" date="2018" name="Syst. Appl. Microbiol.">
        <title>Corynebacterium heidelbergense sp. nov., isolated from the preen glands of Egyptian geese (Alopochen aegyptiacus).</title>
        <authorList>
            <person name="Braun M.S."/>
            <person name="Wang E."/>
            <person name="Zimmermann S."/>
            <person name="Wink M."/>
        </authorList>
    </citation>
    <scope>NUCLEOTIDE SEQUENCE [LARGE SCALE GENOMIC DNA]</scope>
    <source>
        <strain evidence="8 9">647</strain>
    </source>
</reference>
<sequence length="311" mass="33920">MRESKMLPVPDGLAGLRVDAGLSKLLGLSRTVTAQLAEAGEVRQDGVVVGKSARLLPGSWLDVLLPEPQRDLAAEPPREVEGMDILYSDDDVICVDKPVGVAAHPTLGWEGPTVTSGLAAAGFWISTSGPPERKGIVQRLDVGTSGVMIVAASERAYTQLKRAFRNREVTKTYHALVQGHPDPSTGTIDAPIGRHHSAGWRFAVREDGKHAVTHYETLEAHRQASLLRVRLETGRTHQIRVHFEAFHHPLCGDPMYGSDPELNALLGLNRQWLHAVSLGFTHPSGQWMTVESPYPEDLDRALTRLREANGG</sequence>
<gene>
    <name evidence="8" type="ORF">DLJ54_09360</name>
</gene>
<dbReference type="GO" id="GO:0009982">
    <property type="term" value="F:pseudouridine synthase activity"/>
    <property type="evidence" value="ECO:0007669"/>
    <property type="project" value="InterPro"/>
</dbReference>
<dbReference type="GO" id="GO:0003723">
    <property type="term" value="F:RNA binding"/>
    <property type="evidence" value="ECO:0007669"/>
    <property type="project" value="UniProtKB-KW"/>
</dbReference>
<dbReference type="Gene3D" id="3.10.290.10">
    <property type="entry name" value="RNA-binding S4 domain"/>
    <property type="match status" value="1"/>
</dbReference>
<comment type="function">
    <text evidence="6">Responsible for synthesis of pseudouridine from uracil.</text>
</comment>
<dbReference type="InterPro" id="IPR020103">
    <property type="entry name" value="PsdUridine_synth_cat_dom_sf"/>
</dbReference>
<dbReference type="AlphaFoldDB" id="A0A364V3Q0"/>
<dbReference type="Pfam" id="PF00849">
    <property type="entry name" value="PseudoU_synth_2"/>
    <property type="match status" value="1"/>
</dbReference>
<evidence type="ECO:0000256" key="5">
    <source>
        <dbReference type="PROSITE-ProRule" id="PRU00182"/>
    </source>
</evidence>
<dbReference type="InterPro" id="IPR006225">
    <property type="entry name" value="PsdUridine_synth_RluC/D"/>
</dbReference>
<name>A0A364V3Q0_9CORY</name>
<organism evidence="8 9">
    <name type="scientific">Corynebacterium heidelbergense</name>
    <dbReference type="NCBI Taxonomy" id="2055947"/>
    <lineage>
        <taxon>Bacteria</taxon>
        <taxon>Bacillati</taxon>
        <taxon>Actinomycetota</taxon>
        <taxon>Actinomycetes</taxon>
        <taxon>Mycobacteriales</taxon>
        <taxon>Corynebacteriaceae</taxon>
        <taxon>Corynebacterium</taxon>
    </lineage>
</organism>